<dbReference type="Proteomes" id="UP000326340">
    <property type="component" value="Unassembled WGS sequence"/>
</dbReference>
<dbReference type="AlphaFoldDB" id="A0A5Q4C1Y4"/>
<gene>
    <name evidence="2" type="ORF">CSHISOI_02581</name>
</gene>
<protein>
    <submittedName>
        <fullName evidence="2">Uncharacterized protein</fullName>
    </submittedName>
</protein>
<dbReference type="EMBL" id="PUHP01000136">
    <property type="protein sequence ID" value="TQN72879.1"/>
    <property type="molecule type" value="Genomic_DNA"/>
</dbReference>
<dbReference type="Pfam" id="PF12720">
    <property type="entry name" value="DUF3807"/>
    <property type="match status" value="1"/>
</dbReference>
<feature type="compositionally biased region" description="Polar residues" evidence="1">
    <location>
        <begin position="7"/>
        <end position="19"/>
    </location>
</feature>
<feature type="region of interest" description="Disordered" evidence="1">
    <location>
        <begin position="1"/>
        <end position="45"/>
    </location>
</feature>
<dbReference type="OrthoDB" id="5335351at2759"/>
<reference evidence="2 3" key="1">
    <citation type="journal article" date="2019" name="Sci. Rep.">
        <title>Colletotrichum shisoi sp. nov., an anthracnose pathogen of Perilla frutescens in Japan: molecular phylogenetic, morphological and genomic evidence.</title>
        <authorList>
            <person name="Gan P."/>
            <person name="Tsushima A."/>
            <person name="Hiroyama R."/>
            <person name="Narusaka M."/>
            <person name="Takano Y."/>
            <person name="Narusaka Y."/>
            <person name="Kawaradani M."/>
            <person name="Damm U."/>
            <person name="Shirasu K."/>
        </authorList>
    </citation>
    <scope>NUCLEOTIDE SEQUENCE [LARGE SCALE GENOMIC DNA]</scope>
    <source>
        <strain evidence="2 3">PG-2018a</strain>
    </source>
</reference>
<keyword evidence="3" id="KW-1185">Reference proteome</keyword>
<dbReference type="InterPro" id="IPR024526">
    <property type="entry name" value="DUF3807"/>
</dbReference>
<comment type="caution">
    <text evidence="2">The sequence shown here is derived from an EMBL/GenBank/DDBJ whole genome shotgun (WGS) entry which is preliminary data.</text>
</comment>
<dbReference type="PANTHER" id="PTHR40642:SF1">
    <property type="entry name" value="YALI0F31295P"/>
    <property type="match status" value="1"/>
</dbReference>
<name>A0A5Q4C1Y4_9PEZI</name>
<proteinExistence type="predicted"/>
<evidence type="ECO:0000313" key="2">
    <source>
        <dbReference type="EMBL" id="TQN72879.1"/>
    </source>
</evidence>
<feature type="compositionally biased region" description="Polar residues" evidence="1">
    <location>
        <begin position="30"/>
        <end position="41"/>
    </location>
</feature>
<evidence type="ECO:0000256" key="1">
    <source>
        <dbReference type="SAM" id="MobiDB-lite"/>
    </source>
</evidence>
<dbReference type="PANTHER" id="PTHR40642">
    <property type="entry name" value="YALI0F31295P"/>
    <property type="match status" value="1"/>
</dbReference>
<organism evidence="2 3">
    <name type="scientific">Colletotrichum shisoi</name>
    <dbReference type="NCBI Taxonomy" id="2078593"/>
    <lineage>
        <taxon>Eukaryota</taxon>
        <taxon>Fungi</taxon>
        <taxon>Dikarya</taxon>
        <taxon>Ascomycota</taxon>
        <taxon>Pezizomycotina</taxon>
        <taxon>Sordariomycetes</taxon>
        <taxon>Hypocreomycetidae</taxon>
        <taxon>Glomerellales</taxon>
        <taxon>Glomerellaceae</taxon>
        <taxon>Colletotrichum</taxon>
        <taxon>Colletotrichum destructivum species complex</taxon>
    </lineage>
</organism>
<accession>A0A5Q4C1Y4</accession>
<feature type="non-terminal residue" evidence="2">
    <location>
        <position position="226"/>
    </location>
</feature>
<evidence type="ECO:0000313" key="3">
    <source>
        <dbReference type="Proteomes" id="UP000326340"/>
    </source>
</evidence>
<sequence>MADNESSESQRPKSLQPTKTPEPRLDQQMVIGNTPSNTPSTPGVFPSFDWEEFEARYEKALAEADEKERELLLEFDSLVKYFNVWASTSSAHDNERAAKRLHTRQRYVNLAEKNMAQREEHMTEDDLMEFFDTHFSDAAIQAFKSDFFNPNQQFGAADAGPLFEEDVDILEEEEEEDDLGYYPDGVKRTLTDEQIAMFRHSELEALKREQGRVAERRSTVPQPGQA</sequence>